<dbReference type="Pfam" id="PF08448">
    <property type="entry name" value="PAS_4"/>
    <property type="match status" value="1"/>
</dbReference>
<dbReference type="InterPro" id="IPR013656">
    <property type="entry name" value="PAS_4"/>
</dbReference>
<evidence type="ECO:0000256" key="10">
    <source>
        <dbReference type="ARBA" id="ARBA00022777"/>
    </source>
</evidence>
<dbReference type="Gene3D" id="3.30.450.20">
    <property type="entry name" value="PAS domain"/>
    <property type="match status" value="1"/>
</dbReference>
<keyword evidence="11" id="KW-0067">ATP-binding</keyword>
<evidence type="ECO:0000256" key="9">
    <source>
        <dbReference type="ARBA" id="ARBA00022741"/>
    </source>
</evidence>
<proteinExistence type="predicted"/>
<evidence type="ECO:0000256" key="8">
    <source>
        <dbReference type="ARBA" id="ARBA00022737"/>
    </source>
</evidence>
<sequence>MEVASGIYTRLIFPNAKTESPLSDLQKAMLDATPDCIKIVSPDGHVLTMNRAGCEALGVPQDSGFGMPWLPLLPPEVHPLGREALQKAADGENARFPGKSISPTGIRYWDNLLTPLIDGSGQVLSILCVSRDITSKTQLENQLEEAIEREKLLSAEMHHRIKNLFSVVSGLIGISEREAAAPDSSVSITKILRDKLGALARASDAVFAQGIKGNPDAATIDLAAVVQAVMQPYGDRCTAVGGSVSVPRNSITTFALLLHELATNSVKYGSLSTDHGSVTIQWSMEGKTLNLTWIEIGGPLISSSPEPRGFGSEMVDRIVRSSGGAINRTWRAEGLVADLHLPMG</sequence>
<dbReference type="SMART" id="SM00911">
    <property type="entry name" value="HWE_HK"/>
    <property type="match status" value="1"/>
</dbReference>
<name>A0ABY8BV68_AFICR</name>
<dbReference type="PANTHER" id="PTHR41523">
    <property type="entry name" value="TWO-COMPONENT SYSTEM SENSOR PROTEIN"/>
    <property type="match status" value="1"/>
</dbReference>
<keyword evidence="6" id="KW-0288">FMN</keyword>
<evidence type="ECO:0000256" key="1">
    <source>
        <dbReference type="ARBA" id="ARBA00000085"/>
    </source>
</evidence>
<evidence type="ECO:0000259" key="14">
    <source>
        <dbReference type="PROSITE" id="PS50113"/>
    </source>
</evidence>
<dbReference type="InterPro" id="IPR000700">
    <property type="entry name" value="PAS-assoc_C"/>
</dbReference>
<dbReference type="EMBL" id="CP113162">
    <property type="protein sequence ID" value="WEF52754.1"/>
    <property type="molecule type" value="Genomic_DNA"/>
</dbReference>
<dbReference type="PANTHER" id="PTHR41523:SF8">
    <property type="entry name" value="ETHYLENE RESPONSE SENSOR PROTEIN"/>
    <property type="match status" value="1"/>
</dbReference>
<dbReference type="InterPro" id="IPR035965">
    <property type="entry name" value="PAS-like_dom_sf"/>
</dbReference>
<dbReference type="PROSITE" id="PS50113">
    <property type="entry name" value="PAC"/>
    <property type="match status" value="1"/>
</dbReference>
<dbReference type="SUPFAM" id="SSF55785">
    <property type="entry name" value="PYP-like sensor domain (PAS domain)"/>
    <property type="match status" value="1"/>
</dbReference>
<evidence type="ECO:0000256" key="6">
    <source>
        <dbReference type="ARBA" id="ARBA00022643"/>
    </source>
</evidence>
<protein>
    <recommendedName>
        <fullName evidence="3">Blue-light-activated histidine kinase</fullName>
        <ecNumber evidence="2">2.7.13.3</ecNumber>
    </recommendedName>
</protein>
<feature type="domain" description="PAS" evidence="13">
    <location>
        <begin position="22"/>
        <end position="92"/>
    </location>
</feature>
<dbReference type="CDD" id="cd00130">
    <property type="entry name" value="PAS"/>
    <property type="match status" value="1"/>
</dbReference>
<keyword evidence="10" id="KW-0418">Kinase</keyword>
<dbReference type="InterPro" id="IPR000014">
    <property type="entry name" value="PAS"/>
</dbReference>
<keyword evidence="5" id="KW-0285">Flavoprotein</keyword>
<evidence type="ECO:0000256" key="4">
    <source>
        <dbReference type="ARBA" id="ARBA00022553"/>
    </source>
</evidence>
<evidence type="ECO:0000256" key="7">
    <source>
        <dbReference type="ARBA" id="ARBA00022679"/>
    </source>
</evidence>
<dbReference type="SMART" id="SM00091">
    <property type="entry name" value="PAS"/>
    <property type="match status" value="1"/>
</dbReference>
<gene>
    <name evidence="15" type="ORF">AFIC_001252</name>
</gene>
<evidence type="ECO:0000313" key="15">
    <source>
        <dbReference type="EMBL" id="WEF52754.1"/>
    </source>
</evidence>
<comment type="catalytic activity">
    <reaction evidence="1">
        <text>ATP + protein L-histidine = ADP + protein N-phospho-L-histidine.</text>
        <dbReference type="EC" id="2.7.13.3"/>
    </reaction>
</comment>
<dbReference type="Proteomes" id="UP001213907">
    <property type="component" value="Chromosome"/>
</dbReference>
<keyword evidence="12" id="KW-0843">Virulence</keyword>
<dbReference type="InterPro" id="IPR011102">
    <property type="entry name" value="Sig_transdc_His_kinase_HWE"/>
</dbReference>
<dbReference type="Pfam" id="PF07536">
    <property type="entry name" value="HWE_HK"/>
    <property type="match status" value="1"/>
</dbReference>
<evidence type="ECO:0000259" key="13">
    <source>
        <dbReference type="PROSITE" id="PS50112"/>
    </source>
</evidence>
<evidence type="ECO:0000256" key="12">
    <source>
        <dbReference type="ARBA" id="ARBA00023026"/>
    </source>
</evidence>
<feature type="domain" description="PAC" evidence="14">
    <location>
        <begin position="94"/>
        <end position="145"/>
    </location>
</feature>
<reference evidence="15 16" key="1">
    <citation type="submission" date="2022-11" db="EMBL/GenBank/DDBJ databases">
        <authorList>
            <person name="Siebert D."/>
            <person name="Busche T."/>
            <person name="Saydam E."/>
            <person name="Kalinowski J."/>
            <person name="Ruckert C."/>
            <person name="Blombach B."/>
        </authorList>
    </citation>
    <scope>NUCLEOTIDE SEQUENCE [LARGE SCALE GENOMIC DNA]</scope>
    <source>
        <strain evidence="15 16">DSM 1083</strain>
    </source>
</reference>
<dbReference type="RefSeq" id="WP_275248287.1">
    <property type="nucleotide sequence ID" value="NZ_BAABDX010000001.1"/>
</dbReference>
<keyword evidence="9" id="KW-0547">Nucleotide-binding</keyword>
<evidence type="ECO:0000256" key="5">
    <source>
        <dbReference type="ARBA" id="ARBA00022630"/>
    </source>
</evidence>
<accession>A0ABY8BV68</accession>
<evidence type="ECO:0000256" key="11">
    <source>
        <dbReference type="ARBA" id="ARBA00022840"/>
    </source>
</evidence>
<dbReference type="EC" id="2.7.13.3" evidence="2"/>
<dbReference type="NCBIfam" id="TIGR00229">
    <property type="entry name" value="sensory_box"/>
    <property type="match status" value="1"/>
</dbReference>
<organism evidence="15 16">
    <name type="scientific">Afipia carboxydohydrogena</name>
    <name type="common">Pseudomonas carboxydohydrogena</name>
    <dbReference type="NCBI Taxonomy" id="290"/>
    <lineage>
        <taxon>Bacteria</taxon>
        <taxon>Pseudomonadati</taxon>
        <taxon>Pseudomonadota</taxon>
        <taxon>Alphaproteobacteria</taxon>
        <taxon>Hyphomicrobiales</taxon>
        <taxon>Nitrobacteraceae</taxon>
        <taxon>Afipia</taxon>
    </lineage>
</organism>
<dbReference type="InterPro" id="IPR036890">
    <property type="entry name" value="HATPase_C_sf"/>
</dbReference>
<keyword evidence="4" id="KW-0597">Phosphoprotein</keyword>
<evidence type="ECO:0000256" key="3">
    <source>
        <dbReference type="ARBA" id="ARBA00021740"/>
    </source>
</evidence>
<keyword evidence="8" id="KW-0677">Repeat</keyword>
<evidence type="ECO:0000313" key="16">
    <source>
        <dbReference type="Proteomes" id="UP001213907"/>
    </source>
</evidence>
<dbReference type="PROSITE" id="PS50112">
    <property type="entry name" value="PAS"/>
    <property type="match status" value="1"/>
</dbReference>
<dbReference type="Gene3D" id="3.30.565.10">
    <property type="entry name" value="Histidine kinase-like ATPase, C-terminal domain"/>
    <property type="match status" value="1"/>
</dbReference>
<keyword evidence="16" id="KW-1185">Reference proteome</keyword>
<evidence type="ECO:0000256" key="2">
    <source>
        <dbReference type="ARBA" id="ARBA00012438"/>
    </source>
</evidence>
<keyword evidence="7" id="KW-0808">Transferase</keyword>